<feature type="domain" description="Tudor" evidence="2">
    <location>
        <begin position="46"/>
        <end position="103"/>
    </location>
</feature>
<feature type="region of interest" description="Disordered" evidence="1">
    <location>
        <begin position="604"/>
        <end position="654"/>
    </location>
</feature>
<dbReference type="KEGG" id="aqu:109583950"/>
<dbReference type="InterPro" id="IPR035437">
    <property type="entry name" value="SNase_OB-fold_sf"/>
</dbReference>
<evidence type="ECO:0000256" key="1">
    <source>
        <dbReference type="SAM" id="MobiDB-lite"/>
    </source>
</evidence>
<dbReference type="PROSITE" id="PS50304">
    <property type="entry name" value="TUDOR"/>
    <property type="match status" value="4"/>
</dbReference>
<name>A0AAN0JDF1_AMPQE</name>
<dbReference type="CDD" id="cd20379">
    <property type="entry name" value="Tudor_dTUD-like"/>
    <property type="match status" value="1"/>
</dbReference>
<dbReference type="SUPFAM" id="SSF63748">
    <property type="entry name" value="Tudor/PWWP/MBT"/>
    <property type="match status" value="4"/>
</dbReference>
<dbReference type="Gene3D" id="2.30.30.140">
    <property type="match status" value="4"/>
</dbReference>
<feature type="domain" description="Tudor" evidence="2">
    <location>
        <begin position="261"/>
        <end position="317"/>
    </location>
</feature>
<accession>A0AAN0JDF1</accession>
<dbReference type="AlphaFoldDB" id="A0AAN0JDF1"/>
<protein>
    <recommendedName>
        <fullName evidence="2">Tudor domain-containing protein</fullName>
    </recommendedName>
</protein>
<proteinExistence type="predicted"/>
<organism evidence="3 4">
    <name type="scientific">Amphimedon queenslandica</name>
    <name type="common">Sponge</name>
    <dbReference type="NCBI Taxonomy" id="400682"/>
    <lineage>
        <taxon>Eukaryota</taxon>
        <taxon>Metazoa</taxon>
        <taxon>Porifera</taxon>
        <taxon>Demospongiae</taxon>
        <taxon>Heteroscleromorpha</taxon>
        <taxon>Haplosclerida</taxon>
        <taxon>Niphatidae</taxon>
        <taxon>Amphimedon</taxon>
    </lineage>
</organism>
<dbReference type="Pfam" id="PF00567">
    <property type="entry name" value="TUDOR"/>
    <property type="match status" value="4"/>
</dbReference>
<sequence>MTGAVGVIVSHINSPSEFYIQYTSDLPSLDHFHSELKGESLQRISGLQKNLVCVVVREDSYRRCQIESSDDHSYPSVQLLDYGNSEIINVHSLFYLPSKFKDTPLFAHKCRLEGIGPMSSGRHDKYQITPQNVWSHSANSFFKSVCEDKTDIKMKVFSKEGNVLFVDIIIPSSSGGLSIARQLVIQGKAKRCKNPKPELPLQELPPVEPLPLCSTHRVSMITASSPHDFYVQLSTDSNDMRLADISAKIKEIISLPRGSLNFQIGSLVIAPYEDEYFRAKILSRVKGGFRVLFLDYGNVCVVPKKTLYPLDDVALLNEPPAALHCRLVDVIWTNGCLSWPEEVCEFFHKMTTDIGKDLLMTIVPVSTPNKDSSIISVALRDNSMSLIGPALIKMGKASFVSEWSKPALPVLPSEGTSKPAIVSHVETLTKFHVHLSSNVETLQTLESVLDNLPPPPPSYYPLPLDYCLAYYSSTHRFHRAFIEFVQGRKVGVFFIDYGDRKEIDVSDIRPMLGVALTIPAMALPCSLDGFGVEIGAGGGVELTDSLEFTGIVIDQEVNVVFKKKLEICGIPLFIVDIFVKRSPQLNPVNVLSLLPNIASKQVTMATKPPSSSSSTSPLTQSPLVTPDTSLKTTPISSGRSSPLHKSKSRIPGRKAPVEMKGRASYLKEVWPEFSFHAVITWVNEKGYVYGQPVANKEYLNEVEASIEEAVSMYGTAATAGTNPDSLSVAQACLARYRYQESSDWYRGTILKLNKHKKTAIVHFVDYGNTEEVPINDIIDCIVAPHVPMLVLKLKSFNKRYPINLLEEVLIDKAVEVQVAKGAQGSGDILVTFDGVEIEKYLSTF</sequence>
<dbReference type="InterPro" id="IPR050621">
    <property type="entry name" value="Tudor_domain_containing"/>
</dbReference>
<dbReference type="PANTHER" id="PTHR22948:SF29">
    <property type="entry name" value="FI02030P-RELATED"/>
    <property type="match status" value="1"/>
</dbReference>
<keyword evidence="4" id="KW-1185">Reference proteome</keyword>
<dbReference type="RefSeq" id="XP_019855055.1">
    <property type="nucleotide sequence ID" value="XM_019999496.1"/>
</dbReference>
<evidence type="ECO:0000313" key="4">
    <source>
        <dbReference type="Proteomes" id="UP000007879"/>
    </source>
</evidence>
<dbReference type="EnsemblMetazoa" id="XM_019999496.1">
    <property type="protein sequence ID" value="XP_019855055.1"/>
    <property type="gene ID" value="LOC109583950"/>
</dbReference>
<evidence type="ECO:0000259" key="2">
    <source>
        <dbReference type="PROSITE" id="PS50304"/>
    </source>
</evidence>
<dbReference type="Gene3D" id="2.40.50.90">
    <property type="match status" value="2"/>
</dbReference>
<dbReference type="PANTHER" id="PTHR22948">
    <property type="entry name" value="TUDOR DOMAIN CONTAINING PROTEIN"/>
    <property type="match status" value="1"/>
</dbReference>
<feature type="compositionally biased region" description="Basic residues" evidence="1">
    <location>
        <begin position="642"/>
        <end position="652"/>
    </location>
</feature>
<dbReference type="SMART" id="SM00333">
    <property type="entry name" value="TUDOR"/>
    <property type="match status" value="4"/>
</dbReference>
<feature type="domain" description="Tudor" evidence="2">
    <location>
        <begin position="460"/>
        <end position="518"/>
    </location>
</feature>
<dbReference type="GeneID" id="109583950"/>
<feature type="compositionally biased region" description="Low complexity" evidence="1">
    <location>
        <begin position="608"/>
        <end position="626"/>
    </location>
</feature>
<evidence type="ECO:0000313" key="3">
    <source>
        <dbReference type="EnsemblMetazoa" id="XP_019855055.1"/>
    </source>
</evidence>
<feature type="compositionally biased region" description="Polar residues" evidence="1">
    <location>
        <begin position="627"/>
        <end position="640"/>
    </location>
</feature>
<dbReference type="Proteomes" id="UP000007879">
    <property type="component" value="Unassembled WGS sequence"/>
</dbReference>
<feature type="domain" description="Tudor" evidence="2">
    <location>
        <begin position="725"/>
        <end position="787"/>
    </location>
</feature>
<reference evidence="3" key="2">
    <citation type="submission" date="2024-06" db="UniProtKB">
        <authorList>
            <consortium name="EnsemblMetazoa"/>
        </authorList>
    </citation>
    <scope>IDENTIFICATION</scope>
</reference>
<dbReference type="InterPro" id="IPR002999">
    <property type="entry name" value="Tudor"/>
</dbReference>
<reference evidence="4" key="1">
    <citation type="journal article" date="2010" name="Nature">
        <title>The Amphimedon queenslandica genome and the evolution of animal complexity.</title>
        <authorList>
            <person name="Srivastava M."/>
            <person name="Simakov O."/>
            <person name="Chapman J."/>
            <person name="Fahey B."/>
            <person name="Gauthier M.E."/>
            <person name="Mitros T."/>
            <person name="Richards G.S."/>
            <person name="Conaco C."/>
            <person name="Dacre M."/>
            <person name="Hellsten U."/>
            <person name="Larroux C."/>
            <person name="Putnam N.H."/>
            <person name="Stanke M."/>
            <person name="Adamska M."/>
            <person name="Darling A."/>
            <person name="Degnan S.M."/>
            <person name="Oakley T.H."/>
            <person name="Plachetzki D.C."/>
            <person name="Zhai Y."/>
            <person name="Adamski M."/>
            <person name="Calcino A."/>
            <person name="Cummins S.F."/>
            <person name="Goodstein D.M."/>
            <person name="Harris C."/>
            <person name="Jackson D.J."/>
            <person name="Leys S.P."/>
            <person name="Shu S."/>
            <person name="Woodcroft B.J."/>
            <person name="Vervoort M."/>
            <person name="Kosik K.S."/>
            <person name="Manning G."/>
            <person name="Degnan B.M."/>
            <person name="Rokhsar D.S."/>
        </authorList>
    </citation>
    <scope>NUCLEOTIDE SEQUENCE [LARGE SCALE GENOMIC DNA]</scope>
</reference>